<dbReference type="GO" id="GO:0006145">
    <property type="term" value="P:purine nucleobase catabolic process"/>
    <property type="evidence" value="ECO:0007669"/>
    <property type="project" value="TreeGrafter"/>
</dbReference>
<gene>
    <name evidence="1" type="ORF">B1B_12204</name>
</gene>
<dbReference type="Gene3D" id="3.20.20.140">
    <property type="entry name" value="Metal-dependent hydrolases"/>
    <property type="match status" value="1"/>
</dbReference>
<reference evidence="1" key="2">
    <citation type="journal article" date="2014" name="ISME J.">
        <title>Microbial stratification in low pH oxic and suboxic macroscopic growths along an acid mine drainage.</title>
        <authorList>
            <person name="Mendez-Garcia C."/>
            <person name="Mesa V."/>
            <person name="Sprenger R.R."/>
            <person name="Richter M."/>
            <person name="Diez M.S."/>
            <person name="Solano J."/>
            <person name="Bargiela R."/>
            <person name="Golyshina O.V."/>
            <person name="Manteca A."/>
            <person name="Ramos J.L."/>
            <person name="Gallego J.R."/>
            <person name="Llorente I."/>
            <person name="Martins Dos Santos V.A."/>
            <person name="Jensen O.N."/>
            <person name="Pelaez A.I."/>
            <person name="Sanchez J."/>
            <person name="Ferrer M."/>
        </authorList>
    </citation>
    <scope>NUCLEOTIDE SEQUENCE</scope>
</reference>
<dbReference type="EMBL" id="AUZY01007985">
    <property type="protein sequence ID" value="EQD47721.1"/>
    <property type="molecule type" value="Genomic_DNA"/>
</dbReference>
<dbReference type="GO" id="GO:0005737">
    <property type="term" value="C:cytoplasm"/>
    <property type="evidence" value="ECO:0007669"/>
    <property type="project" value="TreeGrafter"/>
</dbReference>
<reference evidence="1" key="1">
    <citation type="submission" date="2013-08" db="EMBL/GenBank/DDBJ databases">
        <authorList>
            <person name="Mendez C."/>
            <person name="Richter M."/>
            <person name="Ferrer M."/>
            <person name="Sanchez J."/>
        </authorList>
    </citation>
    <scope>NUCLEOTIDE SEQUENCE</scope>
</reference>
<protein>
    <submittedName>
        <fullName evidence="1">Dihydroorotase, multifunctional complex type</fullName>
    </submittedName>
</protein>
<evidence type="ECO:0000313" key="1">
    <source>
        <dbReference type="EMBL" id="EQD47721.1"/>
    </source>
</evidence>
<comment type="caution">
    <text evidence="1">The sequence shown here is derived from an EMBL/GenBank/DDBJ whole genome shotgun (WGS) entry which is preliminary data.</text>
</comment>
<dbReference type="InterPro" id="IPR050138">
    <property type="entry name" value="DHOase/Allantoinase_Hydrolase"/>
</dbReference>
<name>T0ZHD4_9ZZZZ</name>
<dbReference type="AlphaFoldDB" id="T0ZHD4"/>
<feature type="non-terminal residue" evidence="1">
    <location>
        <position position="178"/>
    </location>
</feature>
<feature type="non-terminal residue" evidence="1">
    <location>
        <position position="1"/>
    </location>
</feature>
<dbReference type="PANTHER" id="PTHR43668:SF2">
    <property type="entry name" value="ALLANTOINASE"/>
    <property type="match status" value="1"/>
</dbReference>
<organism evidence="1">
    <name type="scientific">mine drainage metagenome</name>
    <dbReference type="NCBI Taxonomy" id="410659"/>
    <lineage>
        <taxon>unclassified sequences</taxon>
        <taxon>metagenomes</taxon>
        <taxon>ecological metagenomes</taxon>
    </lineage>
</organism>
<proteinExistence type="predicted"/>
<dbReference type="GO" id="GO:0004038">
    <property type="term" value="F:allantoinase activity"/>
    <property type="evidence" value="ECO:0007669"/>
    <property type="project" value="TreeGrafter"/>
</dbReference>
<dbReference type="SUPFAM" id="SSF51556">
    <property type="entry name" value="Metallo-dependent hydrolases"/>
    <property type="match status" value="1"/>
</dbReference>
<accession>T0ZHD4</accession>
<dbReference type="InterPro" id="IPR032466">
    <property type="entry name" value="Metal_Hydrolase"/>
</dbReference>
<dbReference type="PANTHER" id="PTHR43668">
    <property type="entry name" value="ALLANTOINASE"/>
    <property type="match status" value="1"/>
</dbReference>
<sequence>QAILGGVVLVGEMPNTNPPVDTVEVLEEKARRVPGRAATDVLLYAGIGRPSALRRLATRAGAFKVFLSPTTGVPDPPAPDALPGLLRTLAELELPVSVHAEDPAEFVDGPPPRSPADWNRARPLRAELAAVARLTPSPPRLRLHVAHVTSAAVADALRAAGVSFEATPHHLLLHDRSR</sequence>